<sequence length="174" mass="18326">MRVRCSTGGGTAGCGGKENRSKGRAPASSGLLGVVDIALRQSVKRMTDFAEAELVGRPGRGCEEGRDVIGEEEPLVDKGAIGDNGEAIGDDMVLVSIVGGVNAEYHKAFLFTPVGVFQTKFIKNTEITKMPFSSILTRCRSAGVAQAGQLSFELLESITTAAIVVALVYDLLFL</sequence>
<feature type="region of interest" description="Disordered" evidence="1">
    <location>
        <begin position="1"/>
        <end position="28"/>
    </location>
</feature>
<comment type="caution">
    <text evidence="2">The sequence shown here is derived from an EMBL/GenBank/DDBJ whole genome shotgun (WGS) entry which is preliminary data.</text>
</comment>
<evidence type="ECO:0000313" key="3">
    <source>
        <dbReference type="Proteomes" id="UP001444661"/>
    </source>
</evidence>
<organism evidence="2 3">
    <name type="scientific">Apiospora rasikravindrae</name>
    <dbReference type="NCBI Taxonomy" id="990691"/>
    <lineage>
        <taxon>Eukaryota</taxon>
        <taxon>Fungi</taxon>
        <taxon>Dikarya</taxon>
        <taxon>Ascomycota</taxon>
        <taxon>Pezizomycotina</taxon>
        <taxon>Sordariomycetes</taxon>
        <taxon>Xylariomycetidae</taxon>
        <taxon>Amphisphaeriales</taxon>
        <taxon>Apiosporaceae</taxon>
        <taxon>Apiospora</taxon>
    </lineage>
</organism>
<keyword evidence="3" id="KW-1185">Reference proteome</keyword>
<accession>A0ABR1RZG4</accession>
<proteinExistence type="predicted"/>
<dbReference type="Proteomes" id="UP001444661">
    <property type="component" value="Unassembled WGS sequence"/>
</dbReference>
<reference evidence="2 3" key="1">
    <citation type="submission" date="2023-01" db="EMBL/GenBank/DDBJ databases">
        <title>Analysis of 21 Apiospora genomes using comparative genomics revels a genus with tremendous synthesis potential of carbohydrate active enzymes and secondary metabolites.</title>
        <authorList>
            <person name="Sorensen T."/>
        </authorList>
    </citation>
    <scope>NUCLEOTIDE SEQUENCE [LARGE SCALE GENOMIC DNA]</scope>
    <source>
        <strain evidence="2 3">CBS 33761</strain>
    </source>
</reference>
<evidence type="ECO:0000313" key="2">
    <source>
        <dbReference type="EMBL" id="KAK8022761.1"/>
    </source>
</evidence>
<protein>
    <submittedName>
        <fullName evidence="2">Uncharacterized protein</fullName>
    </submittedName>
</protein>
<evidence type="ECO:0000256" key="1">
    <source>
        <dbReference type="SAM" id="MobiDB-lite"/>
    </source>
</evidence>
<feature type="compositionally biased region" description="Gly residues" evidence="1">
    <location>
        <begin position="7"/>
        <end position="16"/>
    </location>
</feature>
<name>A0ABR1RZG4_9PEZI</name>
<dbReference type="EMBL" id="JAQQWK010000012">
    <property type="protein sequence ID" value="KAK8022761.1"/>
    <property type="molecule type" value="Genomic_DNA"/>
</dbReference>
<gene>
    <name evidence="2" type="ORF">PG993_013528</name>
</gene>